<comment type="similarity">
    <text evidence="1 3">Belongs to the tektin family.</text>
</comment>
<organism evidence="5 6">
    <name type="scientific">Trichobilharzia regenti</name>
    <name type="common">Nasal bird schistosome</name>
    <dbReference type="NCBI Taxonomy" id="157069"/>
    <lineage>
        <taxon>Eukaryota</taxon>
        <taxon>Metazoa</taxon>
        <taxon>Spiralia</taxon>
        <taxon>Lophotrochozoa</taxon>
        <taxon>Platyhelminthes</taxon>
        <taxon>Trematoda</taxon>
        <taxon>Digenea</taxon>
        <taxon>Strigeidida</taxon>
        <taxon>Schistosomatoidea</taxon>
        <taxon>Schistosomatidae</taxon>
        <taxon>Trichobilharzia</taxon>
    </lineage>
</organism>
<keyword evidence="3" id="KW-0966">Cell projection</keyword>
<dbReference type="Proteomes" id="UP000050795">
    <property type="component" value="Unassembled WGS sequence"/>
</dbReference>
<dbReference type="GO" id="GO:0060294">
    <property type="term" value="P:cilium movement involved in cell motility"/>
    <property type="evidence" value="ECO:0007669"/>
    <property type="project" value="UniProtKB-UniRule"/>
</dbReference>
<dbReference type="GO" id="GO:0015630">
    <property type="term" value="C:microtubule cytoskeleton"/>
    <property type="evidence" value="ECO:0007669"/>
    <property type="project" value="UniProtKB-UniRule"/>
</dbReference>
<name>A0AA85IYH4_TRIRE</name>
<dbReference type="AlphaFoldDB" id="A0AA85IYH4"/>
<dbReference type="GO" id="GO:0005634">
    <property type="term" value="C:nucleus"/>
    <property type="evidence" value="ECO:0007669"/>
    <property type="project" value="TreeGrafter"/>
</dbReference>
<comment type="subcellular location">
    <subcellularLocation>
        <location evidence="3">Cytoplasm</location>
        <location evidence="3">Cytoskeleton</location>
        <location evidence="3">Cilium axoneme</location>
    </subcellularLocation>
</comment>
<keyword evidence="3" id="KW-0969">Cilium</keyword>
<feature type="coiled-coil region" evidence="4">
    <location>
        <begin position="268"/>
        <end position="361"/>
    </location>
</feature>
<evidence type="ECO:0000313" key="5">
    <source>
        <dbReference type="Proteomes" id="UP000050795"/>
    </source>
</evidence>
<evidence type="ECO:0000256" key="1">
    <source>
        <dbReference type="ARBA" id="ARBA00007209"/>
    </source>
</evidence>
<sequence length="431" mass="49871">MATATKPDIKGTYPSWFENLHAEGRAAEDSRNLSYDHRQLVRATRIETDIKTKYDQLDTNNRLSDRIWTVRQWRDELINQLNRLKERMTHLRDAKHVTEEFIVKLNDTLGVNTESLTNLDRRRNGENIDDPVFQELNKERALLIDLKKDLQLQIDDAFHMLNEMSNAAKAFYSDIANKNDAMHIDIDAYNMNEKSSGVGYKPFYDRLPENSLDLQTWEDISRKTLDNAKAAILKGGDLLHKLHNGLHMAMNRMANQADQVNGVLRMRIHDTLRALREVEYQLKATEKERDEHLKDIRNLEDTIRAKKASLKLAETRLEKRHDRQGNENIKDAPYIGLLEEVSALRDSIDVLEEKLAKSSERERERAVDRVSKGTFFYGTPKLSVIFPDQIMTEMTKMEVSIPLMTSSSFTHSLTYCVVTICSPSLLFFSSK</sequence>
<dbReference type="GO" id="GO:0005930">
    <property type="term" value="C:axoneme"/>
    <property type="evidence" value="ECO:0007669"/>
    <property type="project" value="UniProtKB-SubCell"/>
</dbReference>
<keyword evidence="5" id="KW-1185">Reference proteome</keyword>
<dbReference type="InterPro" id="IPR048256">
    <property type="entry name" value="Tektin-like"/>
</dbReference>
<dbReference type="WBParaSite" id="TREG1_118320.2">
    <property type="protein sequence ID" value="TREG1_118320.2"/>
    <property type="gene ID" value="TREG1_118320"/>
</dbReference>
<dbReference type="PANTHER" id="PTHR19960:SF7">
    <property type="entry name" value="TEKTIN"/>
    <property type="match status" value="1"/>
</dbReference>
<proteinExistence type="inferred from homology"/>
<reference evidence="5" key="1">
    <citation type="submission" date="2022-06" db="EMBL/GenBank/DDBJ databases">
        <authorList>
            <person name="Berger JAMES D."/>
            <person name="Berger JAMES D."/>
        </authorList>
    </citation>
    <scope>NUCLEOTIDE SEQUENCE [LARGE SCALE GENOMIC DNA]</scope>
</reference>
<evidence type="ECO:0000256" key="3">
    <source>
        <dbReference type="RuleBase" id="RU367040"/>
    </source>
</evidence>
<evidence type="ECO:0000256" key="2">
    <source>
        <dbReference type="ARBA" id="ARBA00022490"/>
    </source>
</evidence>
<protein>
    <recommendedName>
        <fullName evidence="3">Tektin</fullName>
    </recommendedName>
</protein>
<dbReference type="PANTHER" id="PTHR19960">
    <property type="entry name" value="TEKTIN"/>
    <property type="match status" value="1"/>
</dbReference>
<keyword evidence="4" id="KW-0175">Coiled coil</keyword>
<dbReference type="GO" id="GO:0060271">
    <property type="term" value="P:cilium assembly"/>
    <property type="evidence" value="ECO:0007669"/>
    <property type="project" value="UniProtKB-UniRule"/>
</dbReference>
<accession>A0AA85IYH4</accession>
<keyword evidence="3" id="KW-0282">Flagellum</keyword>
<dbReference type="Pfam" id="PF03148">
    <property type="entry name" value="Tektin"/>
    <property type="match status" value="1"/>
</dbReference>
<reference evidence="6" key="2">
    <citation type="submission" date="2023-11" db="UniProtKB">
        <authorList>
            <consortium name="WormBaseParasite"/>
        </authorList>
    </citation>
    <scope>IDENTIFICATION</scope>
</reference>
<evidence type="ECO:0000313" key="6">
    <source>
        <dbReference type="WBParaSite" id="TREG1_118320.2"/>
    </source>
</evidence>
<evidence type="ECO:0000256" key="4">
    <source>
        <dbReference type="SAM" id="Coils"/>
    </source>
</evidence>
<keyword evidence="2" id="KW-0963">Cytoplasm</keyword>
<dbReference type="InterPro" id="IPR000435">
    <property type="entry name" value="Tektins"/>
</dbReference>